<sequence length="448" mass="50390">MPRLSARAYSLLDAELKRLCAGKPTEKIRRDIVAKRLQKMCDQEGSPATYAELKDAVDDIFPEFDEQVLKRAAKLNLPNPVIRPTKWLLAIAAGTVTLAGGLWFVNLPYPMIRWPMARVAPMLLLPSFMRMDHSYRQAIIYTEQADQLINNATSVADFELGEEKSAQAQTYLDRLPVWFLGYYPQRYCRFFGCGWRFTLDEFEEARALIGRMEAQIFQEQNAFEQLDAGTSAVETAKRQYPTAQTSADKTATLVAWQAGMDQLNEIPKETLAGAQAQTRLEAFQRDYSNLAGSTADVQQSTDLITVAKNYGIRAAEIVQGAPHPVDTWARAENLWKEAIDALNKVPAGSPGFVEAEKIKAEYIDNKEQIATRKRQEQKAIATFEAVQADVIELIDKSERGEIRGLKAQFQRVIQQLGTVPENTTVSEEVQLLQKQAQAKLNELQQVLN</sequence>
<dbReference type="EMBL" id="JADEXP010000034">
    <property type="protein sequence ID" value="MBE9066251.1"/>
    <property type="molecule type" value="Genomic_DNA"/>
</dbReference>
<dbReference type="AlphaFoldDB" id="A0A928ZT26"/>
<reference evidence="2" key="1">
    <citation type="submission" date="2020-10" db="EMBL/GenBank/DDBJ databases">
        <authorList>
            <person name="Castelo-Branco R."/>
            <person name="Eusebio N."/>
            <person name="Adriana R."/>
            <person name="Vieira A."/>
            <person name="Brugerolle De Fraissinette N."/>
            <person name="Rezende De Castro R."/>
            <person name="Schneider M.P."/>
            <person name="Vasconcelos V."/>
            <person name="Leao P.N."/>
        </authorList>
    </citation>
    <scope>NUCLEOTIDE SEQUENCE</scope>
    <source>
        <strain evidence="2">LEGE 11479</strain>
    </source>
</reference>
<protein>
    <submittedName>
        <fullName evidence="2">Uncharacterized protein</fullName>
    </submittedName>
</protein>
<dbReference type="Proteomes" id="UP000615026">
    <property type="component" value="Unassembled WGS sequence"/>
</dbReference>
<feature type="transmembrane region" description="Helical" evidence="1">
    <location>
        <begin position="87"/>
        <end position="105"/>
    </location>
</feature>
<evidence type="ECO:0000313" key="3">
    <source>
        <dbReference type="Proteomes" id="UP000615026"/>
    </source>
</evidence>
<keyword evidence="1" id="KW-0472">Membrane</keyword>
<comment type="caution">
    <text evidence="2">The sequence shown here is derived from an EMBL/GenBank/DDBJ whole genome shotgun (WGS) entry which is preliminary data.</text>
</comment>
<name>A0A928ZT26_LEPEC</name>
<dbReference type="RefSeq" id="WP_193991881.1">
    <property type="nucleotide sequence ID" value="NZ_JADEXP010000034.1"/>
</dbReference>
<organism evidence="2 3">
    <name type="scientific">Leptolyngbya cf. ectocarpi LEGE 11479</name>
    <dbReference type="NCBI Taxonomy" id="1828722"/>
    <lineage>
        <taxon>Bacteria</taxon>
        <taxon>Bacillati</taxon>
        <taxon>Cyanobacteriota</taxon>
        <taxon>Cyanophyceae</taxon>
        <taxon>Leptolyngbyales</taxon>
        <taxon>Leptolyngbyaceae</taxon>
        <taxon>Leptolyngbya group</taxon>
        <taxon>Leptolyngbya</taxon>
    </lineage>
</organism>
<keyword evidence="3" id="KW-1185">Reference proteome</keyword>
<keyword evidence="1" id="KW-1133">Transmembrane helix</keyword>
<accession>A0A928ZT26</accession>
<keyword evidence="1" id="KW-0812">Transmembrane</keyword>
<proteinExistence type="predicted"/>
<evidence type="ECO:0000256" key="1">
    <source>
        <dbReference type="SAM" id="Phobius"/>
    </source>
</evidence>
<gene>
    <name evidence="2" type="ORF">IQ260_06260</name>
</gene>
<evidence type="ECO:0000313" key="2">
    <source>
        <dbReference type="EMBL" id="MBE9066251.1"/>
    </source>
</evidence>